<gene>
    <name evidence="11" type="ORF">DSTB1V02_LOCUS3549</name>
</gene>
<evidence type="ECO:0000256" key="8">
    <source>
        <dbReference type="ARBA" id="ARBA00079982"/>
    </source>
</evidence>
<feature type="compositionally biased region" description="Acidic residues" evidence="9">
    <location>
        <begin position="723"/>
        <end position="732"/>
    </location>
</feature>
<dbReference type="EMBL" id="LR899985">
    <property type="protein sequence ID" value="CAD7243633.1"/>
    <property type="molecule type" value="Genomic_DNA"/>
</dbReference>
<dbReference type="SUPFAM" id="SSF48208">
    <property type="entry name" value="Six-hairpin glycosidases"/>
    <property type="match status" value="1"/>
</dbReference>
<feature type="compositionally biased region" description="Basic and acidic residues" evidence="9">
    <location>
        <begin position="221"/>
        <end position="247"/>
    </location>
</feature>
<dbReference type="GO" id="GO:0005975">
    <property type="term" value="P:carbohydrate metabolic process"/>
    <property type="evidence" value="ECO:0007669"/>
    <property type="project" value="InterPro"/>
</dbReference>
<feature type="compositionally biased region" description="Basic and acidic residues" evidence="9">
    <location>
        <begin position="573"/>
        <end position="583"/>
    </location>
</feature>
<feature type="region of interest" description="Disordered" evidence="9">
    <location>
        <begin position="1278"/>
        <end position="1365"/>
    </location>
</feature>
<dbReference type="EC" id="3.2.1.107" evidence="6"/>
<sequence>MEDLRHVGDKWSLETDAQLLSHLQDFSQKVVQQTLDLQKKLDNVVQDAELAAVKVDNINNAFLMLSNTQFVENRVYEDDLSIPQEGKIPEVMSPAEKEAGVIKKVTAALQCGMSVMKEAYQPLPLHDSDSDDDNPSRIRVALRPKDLYEGRPLPCIIGSSQFFEDDYVGLPQPESESSRQNDLSCHEESFSAIGNGEEHFNTLDSHVIDGEEIGWGDDVVADSKKNTKPKDDDLFRESSSDEERLDNLSEGAADDNDNISSDKLAKQADFASELAARLRVAARMTDTDGAEDKPRAQAPSQVKKEHTGGLFDDDGDEADSPFTNPSYIFSSIASHKTDENHPIKQPDAAKSSQVISTATGGRDESFIAAKKPLQTGGLFDDSDNEDDLFTHPFPKPSIPGIQSLQTKGDKPSEKSSHEQGQTDRQRFFDESSSDEDIFTDLPATVPKKSEHVHEKKVPVGGVSIFGTQMPSLVAAVRAEKERSMSGSTLPSSATDQLAPVLPQFSEGFHQGGASIEEPNHPVLKRSVPSIFDNGDDEIESKDSLPGQEAHDSGKTRVTKITEKTRVSEPATAVRKEAAVEGKPRAVSQGLFSDSDEDDSLFIGNMANPVNPVKVPSPLLPERSNERNSKVHEKSGKHEEVVPSLFDERGDEFFQGNKRKTGEASMKPPSVVPKPSLTTALEGKQARKLKGLFSDNDSLSDAEVNTNSTKKSTPTMSHGASLFSDEESEDDDNSSPAPKKESKPVKTLDVRDSEGSSIQKPKQSPILDKRTGASVRNMNDNPKRLSSSLFSSSESDSEPSTLPLVQNASGSATNDTNKMSFHPPKYPQSSPKEQAPSTHISRRSPDIIPPTPKVGKKEEVKALVPQAVIPSLFSSDESENEAAPIQIPSVSKQEHASAVTSLIPSAESPQKPAPSPAFITDPLSASSVPEKDEQEQNPLFLEGSFPHSPAKLPTETWKDPFFTSPILNGSKRENTSSGPFKDTKESIVDSSESASCSLEKPNLQSKVSSLFDSDDDEEFASPVNPSETSHGDFKSDLNNSSIDGKSKAESISEGSRSIRSVEESDAMTILSESPPKLQPSDNQKEKERVEEVKLPASPILFEVTDSGTPKGVNAIDSPSSMPKLPVREKPPIPKKSLKTSLSSERQGFASKLDSMFGGERVNKGAKKPIGGVALFGGSLIPIPGKLLTSKSVSDARFESKPKVHVSDSEDEDAGEEEEEEKPRRSVQELAKSLSMSIIPQSHLPGASPSFRSCLESGVSIEEAAQVNILPSNIKDRVKVPTRRRLPTSKKRRETSRISGVDFLNAPDAPDMALDNSEDAVQGAEGVKSCEGSAENQSIEEEKPAVSLKAMMIPPEPPPPPMQDLPDINKEVLKSKITLKSEVANRRSKSPVEPVSEQSPINLRTGSPDLFPDDRETEDLFSKPSKTARGLFAEARPSADKGDDEDIFAGLKKEPTESKKNLSLFDDLDSDDDIFSDLKGKKGTDVLFKNGHEGNFGTPVFQVSLARIVMKIQLPIISLLVLLVISSSAQEDISDDPYVFATRTLPEDGGGEIQTRLMPTLGNGFIATTVFSDALYMDDLFNGVGGRSHRAKIPSRVNYWMDFSSELQIIDDIFALHVDTGVFERNVTLSNEVLVQQVIFASAESQHIMAMQIYFHAPQNSSMELKLTARGDFTTDDLELSDPLQQDGYVFYCGQTKEVEDEGFQPFPQQVCVLWQEPPEDFFSVDVPGSVSFYSAHAREFQEAQQAMDAVRNRDDEVVLEEHAEIWRGLIVEHGIEIQGNLELARLLSPSSLAKVINGARYYIQCSLGTKSEMVTTGGLSPGGLSYGALALDYQGHSFWDTETWMYPSYLLFHPDLAKKSVKYRAVRVTAAEENAAAHGDQGCRFPWESAYTGVEVTPDCCPEVAEYQIHINGDISFATRQFVAAHIQNADLEAWSDWLESIARFWIGRTEFNETTGFYDINHVMPPDEDHPDVNNSAYTNVVAAYSIFFIEHLYCLMDKVLGPEWEDFMAIARRLKLPYDPEMDYHPEYDGYPLGEEIKQADVILMGYPLMYPMSASTRRNDLELYEDAVRDDGPAMTWSMHSIGWLDVGELDRANGMLEESFLPYYREPFKVWTEMRVGIGAMNFITGMGGFLQGILFGFGGLRLTLADLSVQRSALPLDATSMAFRGRTHSRYAVALAILLY</sequence>
<feature type="compositionally biased region" description="Basic and acidic residues" evidence="9">
    <location>
        <begin position="737"/>
        <end position="753"/>
    </location>
</feature>
<evidence type="ECO:0000256" key="3">
    <source>
        <dbReference type="ARBA" id="ARBA00023295"/>
    </source>
</evidence>
<comment type="function">
    <text evidence="5">Catalyzes the hydrolysis of glucose from the disaccharide unit linked to hydroxylysine residues of collagen and collagen-like proteins.</text>
</comment>
<evidence type="ECO:0000256" key="9">
    <source>
        <dbReference type="SAM" id="MobiDB-lite"/>
    </source>
</evidence>
<feature type="compositionally biased region" description="Polar residues" evidence="9">
    <location>
        <begin position="694"/>
        <end position="717"/>
    </location>
</feature>
<dbReference type="OrthoDB" id="200349at2759"/>
<feature type="region of interest" description="Disordered" evidence="9">
    <location>
        <begin position="505"/>
        <end position="858"/>
    </location>
</feature>
<dbReference type="InterPro" id="IPR012341">
    <property type="entry name" value="6hp_glycosidase-like_sf"/>
</dbReference>
<dbReference type="Pfam" id="PF03632">
    <property type="entry name" value="Glyco_hydro_65m"/>
    <property type="match status" value="1"/>
</dbReference>
<feature type="region of interest" description="Disordered" evidence="9">
    <location>
        <begin position="220"/>
        <end position="260"/>
    </location>
</feature>
<evidence type="ECO:0000256" key="1">
    <source>
        <dbReference type="ARBA" id="ARBA00006768"/>
    </source>
</evidence>
<keyword evidence="3" id="KW-0326">Glycosidase</keyword>
<dbReference type="PANTHER" id="PTHR11051">
    <property type="entry name" value="GLYCOSYL HYDROLASE-RELATED"/>
    <property type="match status" value="1"/>
</dbReference>
<evidence type="ECO:0000313" key="11">
    <source>
        <dbReference type="EMBL" id="CAD7243633.1"/>
    </source>
</evidence>
<evidence type="ECO:0000256" key="5">
    <source>
        <dbReference type="ARBA" id="ARBA00053339"/>
    </source>
</evidence>
<feature type="compositionally biased region" description="Basic and acidic residues" evidence="9">
    <location>
        <begin position="1081"/>
        <end position="1092"/>
    </location>
</feature>
<reference evidence="11" key="1">
    <citation type="submission" date="2020-11" db="EMBL/GenBank/DDBJ databases">
        <authorList>
            <person name="Tran Van P."/>
        </authorList>
    </citation>
    <scope>NUCLEOTIDE SEQUENCE</scope>
</reference>
<feature type="compositionally biased region" description="Low complexity" evidence="9">
    <location>
        <begin position="784"/>
        <end position="803"/>
    </location>
</feature>
<keyword evidence="2" id="KW-0378">Hydrolase</keyword>
<evidence type="ECO:0000256" key="4">
    <source>
        <dbReference type="ARBA" id="ARBA00051415"/>
    </source>
</evidence>
<dbReference type="FunFam" id="1.50.10.10:FF:000023">
    <property type="entry name" value="Protein-glucosylgalactosylhydroxylysine glucosidase"/>
    <property type="match status" value="1"/>
</dbReference>
<feature type="compositionally biased region" description="Polar residues" evidence="9">
    <location>
        <begin position="826"/>
        <end position="838"/>
    </location>
</feature>
<feature type="compositionally biased region" description="Basic and acidic residues" evidence="9">
    <location>
        <begin position="335"/>
        <end position="344"/>
    </location>
</feature>
<feature type="compositionally biased region" description="Polar residues" evidence="9">
    <location>
        <begin position="805"/>
        <end position="818"/>
    </location>
</feature>
<proteinExistence type="inferred from homology"/>
<feature type="compositionally biased region" description="Basic and acidic residues" evidence="9">
    <location>
        <begin position="1192"/>
        <end position="1206"/>
    </location>
</feature>
<feature type="region of interest" description="Disordered" evidence="9">
    <location>
        <begin position="1377"/>
        <end position="1427"/>
    </location>
</feature>
<feature type="compositionally biased region" description="Basic and acidic residues" evidence="9">
    <location>
        <begin position="1410"/>
        <end position="1419"/>
    </location>
</feature>
<feature type="compositionally biased region" description="Basic and acidic residues" evidence="9">
    <location>
        <begin position="407"/>
        <end position="429"/>
    </location>
</feature>
<feature type="compositionally biased region" description="Low complexity" evidence="9">
    <location>
        <begin position="666"/>
        <end position="675"/>
    </location>
</feature>
<comment type="catalytic activity">
    <reaction evidence="4">
        <text>(5R)-5-O-[alpha-D-glucosyl-(1-&gt;2)-beta-D-galactosyl]-5-hydroxy-L-lysyl-[collagen] + H2O = (5R)-5-O-(beta-D-galactosyl)-5-hydroxy-L-lysyl-[collagen] + D-glucose</text>
        <dbReference type="Rhea" id="RHEA:11068"/>
        <dbReference type="Rhea" id="RHEA-COMP:12753"/>
        <dbReference type="Rhea" id="RHEA-COMP:12754"/>
        <dbReference type="ChEBI" id="CHEBI:4167"/>
        <dbReference type="ChEBI" id="CHEBI:15377"/>
        <dbReference type="ChEBI" id="CHEBI:133443"/>
        <dbReference type="ChEBI" id="CHEBI:133452"/>
        <dbReference type="EC" id="3.2.1.107"/>
    </reaction>
</comment>
<feature type="region of interest" description="Disordered" evidence="9">
    <location>
        <begin position="871"/>
        <end position="1144"/>
    </location>
</feature>
<dbReference type="InterPro" id="IPR008928">
    <property type="entry name" value="6-hairpin_glycosidase_sf"/>
</dbReference>
<dbReference type="InterPro" id="IPR005195">
    <property type="entry name" value="Glyco_hydro_65_M"/>
</dbReference>
<evidence type="ECO:0000313" key="12">
    <source>
        <dbReference type="Proteomes" id="UP000677054"/>
    </source>
</evidence>
<dbReference type="Proteomes" id="UP000677054">
    <property type="component" value="Unassembled WGS sequence"/>
</dbReference>
<dbReference type="EMBL" id="CAJPEV010000468">
    <property type="protein sequence ID" value="CAG0885595.1"/>
    <property type="molecule type" value="Genomic_DNA"/>
</dbReference>
<evidence type="ECO:0000256" key="7">
    <source>
        <dbReference type="ARBA" id="ARBA00071505"/>
    </source>
</evidence>
<feature type="compositionally biased region" description="Basic and acidic residues" evidence="9">
    <location>
        <begin position="548"/>
        <end position="566"/>
    </location>
</feature>
<feature type="domain" description="Glycoside hydrolase family 65 central catalytic" evidence="10">
    <location>
        <begin position="1831"/>
        <end position="2032"/>
    </location>
</feature>
<name>A0A7R8XAL2_9CRUS</name>
<evidence type="ECO:0000256" key="2">
    <source>
        <dbReference type="ARBA" id="ARBA00022801"/>
    </source>
</evidence>
<evidence type="ECO:0000259" key="10">
    <source>
        <dbReference type="Pfam" id="PF03632"/>
    </source>
</evidence>
<evidence type="ECO:0000256" key="6">
    <source>
        <dbReference type="ARBA" id="ARBA00066430"/>
    </source>
</evidence>
<accession>A0A7R8XAL2</accession>
<feature type="region of interest" description="Disordered" evidence="9">
    <location>
        <begin position="1189"/>
        <end position="1231"/>
    </location>
</feature>
<dbReference type="PANTHER" id="PTHR11051:SF8">
    <property type="entry name" value="PROTEIN-GLUCOSYLGALACTOSYLHYDROXYLYSINE GLUCOSIDASE"/>
    <property type="match status" value="1"/>
</dbReference>
<feature type="compositionally biased region" description="Basic and acidic residues" evidence="9">
    <location>
        <begin position="622"/>
        <end position="651"/>
    </location>
</feature>
<feature type="compositionally biased region" description="Basic and acidic residues" evidence="9">
    <location>
        <begin position="176"/>
        <end position="187"/>
    </location>
</feature>
<feature type="compositionally biased region" description="Pro residues" evidence="9">
    <location>
        <begin position="1352"/>
        <end position="1361"/>
    </location>
</feature>
<feature type="compositionally biased region" description="Acidic residues" evidence="9">
    <location>
        <begin position="1207"/>
        <end position="1218"/>
    </location>
</feature>
<protein>
    <recommendedName>
        <fullName evidence="7">Protein-glucosylgalactosylhydroxylysine glucosidase</fullName>
        <ecNumber evidence="6">3.2.1.107</ecNumber>
    </recommendedName>
    <alternativeName>
        <fullName evidence="8">Acid trehalase-like protein 1</fullName>
    </alternativeName>
</protein>
<dbReference type="Gene3D" id="1.50.10.10">
    <property type="match status" value="1"/>
</dbReference>
<feature type="compositionally biased region" description="Polar residues" evidence="9">
    <location>
        <begin position="350"/>
        <end position="359"/>
    </location>
</feature>
<comment type="similarity">
    <text evidence="1">Belongs to the glycosyl hydrolase 65 family.</text>
</comment>
<feature type="compositionally biased region" description="Polar residues" evidence="9">
    <location>
        <begin position="1394"/>
        <end position="1403"/>
    </location>
</feature>
<feature type="compositionally biased region" description="Polar residues" evidence="9">
    <location>
        <begin position="321"/>
        <end position="334"/>
    </location>
</feature>
<feature type="compositionally biased region" description="Polar residues" evidence="9">
    <location>
        <begin position="987"/>
        <end position="1006"/>
    </location>
</feature>
<feature type="region of interest" description="Disordered" evidence="9">
    <location>
        <begin position="167"/>
        <end position="187"/>
    </location>
</feature>
<keyword evidence="12" id="KW-1185">Reference proteome</keyword>
<feature type="region of interest" description="Disordered" evidence="9">
    <location>
        <begin position="285"/>
        <end position="437"/>
    </location>
</feature>
<dbReference type="GO" id="GO:0047402">
    <property type="term" value="F:protein-glucosylgalactosylhydroxylysine glucosidase activity"/>
    <property type="evidence" value="ECO:0007669"/>
    <property type="project" value="UniProtKB-EC"/>
</dbReference>
<organism evidence="11">
    <name type="scientific">Darwinula stevensoni</name>
    <dbReference type="NCBI Taxonomy" id="69355"/>
    <lineage>
        <taxon>Eukaryota</taxon>
        <taxon>Metazoa</taxon>
        <taxon>Ecdysozoa</taxon>
        <taxon>Arthropoda</taxon>
        <taxon>Crustacea</taxon>
        <taxon>Oligostraca</taxon>
        <taxon>Ostracoda</taxon>
        <taxon>Podocopa</taxon>
        <taxon>Podocopida</taxon>
        <taxon>Darwinulocopina</taxon>
        <taxon>Darwinuloidea</taxon>
        <taxon>Darwinulidae</taxon>
        <taxon>Darwinula</taxon>
    </lineage>
</organism>
<feature type="compositionally biased region" description="Basic residues" evidence="9">
    <location>
        <begin position="1278"/>
        <end position="1292"/>
    </location>
</feature>